<comment type="caution">
    <text evidence="1">The sequence shown here is derived from an EMBL/GenBank/DDBJ whole genome shotgun (WGS) entry which is preliminary data.</text>
</comment>
<sequence length="261" mass="29252">MPPKIGQLTCLKSLSTFIVGSKEGYHITEIRDLELAGELHIKGLENTASALDAKDANLIGKKDLQCLELSWNSNVEKESLNSDAQQVLEALQPHSNLKGLKIKGYLGVQFPYWMTNIANFTSLSFLEMVLPIELVNLIALEELRIESCPELESFPEQFLEGLRSLRALRIICCKKFRSLSESVQHLTLLELLVISRCPNLVSLRNGMNHLNRLHTLTIRGGYPNCKVPQGLERIPYLRSLNLRYLDEVASLPDSLGGLTTL</sequence>
<evidence type="ECO:0000313" key="2">
    <source>
        <dbReference type="Proteomes" id="UP000828941"/>
    </source>
</evidence>
<dbReference type="Proteomes" id="UP000828941">
    <property type="component" value="Chromosome 4"/>
</dbReference>
<dbReference type="EMBL" id="CM039429">
    <property type="protein sequence ID" value="KAI4348149.1"/>
    <property type="molecule type" value="Genomic_DNA"/>
</dbReference>
<organism evidence="1 2">
    <name type="scientific">Bauhinia variegata</name>
    <name type="common">Purple orchid tree</name>
    <name type="synonym">Phanera variegata</name>
    <dbReference type="NCBI Taxonomy" id="167791"/>
    <lineage>
        <taxon>Eukaryota</taxon>
        <taxon>Viridiplantae</taxon>
        <taxon>Streptophyta</taxon>
        <taxon>Embryophyta</taxon>
        <taxon>Tracheophyta</taxon>
        <taxon>Spermatophyta</taxon>
        <taxon>Magnoliopsida</taxon>
        <taxon>eudicotyledons</taxon>
        <taxon>Gunneridae</taxon>
        <taxon>Pentapetalae</taxon>
        <taxon>rosids</taxon>
        <taxon>fabids</taxon>
        <taxon>Fabales</taxon>
        <taxon>Fabaceae</taxon>
        <taxon>Cercidoideae</taxon>
        <taxon>Cercideae</taxon>
        <taxon>Bauhiniinae</taxon>
        <taxon>Bauhinia</taxon>
    </lineage>
</organism>
<evidence type="ECO:0000313" key="1">
    <source>
        <dbReference type="EMBL" id="KAI4348149.1"/>
    </source>
</evidence>
<name>A0ACB9PH19_BAUVA</name>
<reference evidence="1 2" key="1">
    <citation type="journal article" date="2022" name="DNA Res.">
        <title>Chromosomal-level genome assembly of the orchid tree Bauhinia variegata (Leguminosae; Cercidoideae) supports the allotetraploid origin hypothesis of Bauhinia.</title>
        <authorList>
            <person name="Zhong Y."/>
            <person name="Chen Y."/>
            <person name="Zheng D."/>
            <person name="Pang J."/>
            <person name="Liu Y."/>
            <person name="Luo S."/>
            <person name="Meng S."/>
            <person name="Qian L."/>
            <person name="Wei D."/>
            <person name="Dai S."/>
            <person name="Zhou R."/>
        </authorList>
    </citation>
    <scope>NUCLEOTIDE SEQUENCE [LARGE SCALE GENOMIC DNA]</scope>
    <source>
        <strain evidence="1">BV-YZ2020</strain>
    </source>
</reference>
<proteinExistence type="predicted"/>
<accession>A0ACB9PH19</accession>
<gene>
    <name evidence="1" type="ORF">L6164_008908</name>
</gene>
<keyword evidence="2" id="KW-1185">Reference proteome</keyword>
<protein>
    <submittedName>
        <fullName evidence="1">Uncharacterized protein</fullName>
    </submittedName>
</protein>